<keyword evidence="3" id="KW-0731">Sigma factor</keyword>
<dbReference type="Pfam" id="PF08281">
    <property type="entry name" value="Sigma70_r4_2"/>
    <property type="match status" value="1"/>
</dbReference>
<accession>A0A5P2H334</accession>
<dbReference type="SUPFAM" id="SSF88946">
    <property type="entry name" value="Sigma2 domain of RNA polymerase sigma factors"/>
    <property type="match status" value="1"/>
</dbReference>
<dbReference type="AlphaFoldDB" id="A0A5P2H334"/>
<gene>
    <name evidence="7" type="ORF">FOB72_06505</name>
</gene>
<dbReference type="SUPFAM" id="SSF88659">
    <property type="entry name" value="Sigma3 and sigma4 domains of RNA polymerase sigma factors"/>
    <property type="match status" value="1"/>
</dbReference>
<keyword evidence="4" id="KW-0804">Transcription</keyword>
<dbReference type="InterPro" id="IPR013325">
    <property type="entry name" value="RNA_pol_sigma_r2"/>
</dbReference>
<dbReference type="NCBIfam" id="TIGR02937">
    <property type="entry name" value="sigma70-ECF"/>
    <property type="match status" value="1"/>
</dbReference>
<dbReference type="CDD" id="cd06171">
    <property type="entry name" value="Sigma70_r4"/>
    <property type="match status" value="1"/>
</dbReference>
<protein>
    <submittedName>
        <fullName evidence="7">RNA polymerase sigma factor</fullName>
    </submittedName>
</protein>
<dbReference type="InterPro" id="IPR036388">
    <property type="entry name" value="WH-like_DNA-bd_sf"/>
</dbReference>
<dbReference type="GO" id="GO:0006352">
    <property type="term" value="P:DNA-templated transcription initiation"/>
    <property type="evidence" value="ECO:0007669"/>
    <property type="project" value="InterPro"/>
</dbReference>
<evidence type="ECO:0000256" key="1">
    <source>
        <dbReference type="ARBA" id="ARBA00010641"/>
    </source>
</evidence>
<dbReference type="EMBL" id="CP044065">
    <property type="protein sequence ID" value="QET01730.1"/>
    <property type="molecule type" value="Genomic_DNA"/>
</dbReference>
<dbReference type="InterPro" id="IPR013324">
    <property type="entry name" value="RNA_pol_sigma_r3/r4-like"/>
</dbReference>
<dbReference type="GO" id="GO:0016987">
    <property type="term" value="F:sigma factor activity"/>
    <property type="evidence" value="ECO:0007669"/>
    <property type="project" value="UniProtKB-KW"/>
</dbReference>
<dbReference type="InterPro" id="IPR014284">
    <property type="entry name" value="RNA_pol_sigma-70_dom"/>
</dbReference>
<evidence type="ECO:0000313" key="7">
    <source>
        <dbReference type="EMBL" id="QET01730.1"/>
    </source>
</evidence>
<dbReference type="Gene3D" id="1.10.10.10">
    <property type="entry name" value="Winged helix-like DNA-binding domain superfamily/Winged helix DNA-binding domain"/>
    <property type="match status" value="1"/>
</dbReference>
<evidence type="ECO:0000256" key="3">
    <source>
        <dbReference type="ARBA" id="ARBA00023082"/>
    </source>
</evidence>
<dbReference type="InterPro" id="IPR013249">
    <property type="entry name" value="RNA_pol_sigma70_r4_t2"/>
</dbReference>
<organism evidence="7 8">
    <name type="scientific">Cupriavidus pauculus</name>
    <dbReference type="NCBI Taxonomy" id="82633"/>
    <lineage>
        <taxon>Bacteria</taxon>
        <taxon>Pseudomonadati</taxon>
        <taxon>Pseudomonadota</taxon>
        <taxon>Betaproteobacteria</taxon>
        <taxon>Burkholderiales</taxon>
        <taxon>Burkholderiaceae</taxon>
        <taxon>Cupriavidus</taxon>
    </lineage>
</organism>
<dbReference type="RefSeq" id="WP_150371780.1">
    <property type="nucleotide sequence ID" value="NZ_CP044065.1"/>
</dbReference>
<proteinExistence type="inferred from homology"/>
<dbReference type="OrthoDB" id="192021at2"/>
<dbReference type="GO" id="GO:0003677">
    <property type="term" value="F:DNA binding"/>
    <property type="evidence" value="ECO:0007669"/>
    <property type="project" value="InterPro"/>
</dbReference>
<dbReference type="InterPro" id="IPR039425">
    <property type="entry name" value="RNA_pol_sigma-70-like"/>
</dbReference>
<comment type="similarity">
    <text evidence="1">Belongs to the sigma-70 factor family. ECF subfamily.</text>
</comment>
<feature type="domain" description="RNA polymerase sigma factor 70 region 4 type 2" evidence="6">
    <location>
        <begin position="124"/>
        <end position="174"/>
    </location>
</feature>
<feature type="domain" description="RNA polymerase sigma-70 region 2" evidence="5">
    <location>
        <begin position="28"/>
        <end position="90"/>
    </location>
</feature>
<evidence type="ECO:0000313" key="8">
    <source>
        <dbReference type="Proteomes" id="UP000322822"/>
    </source>
</evidence>
<keyword evidence="2" id="KW-0805">Transcription regulation</keyword>
<dbReference type="Gene3D" id="1.10.1740.10">
    <property type="match status" value="1"/>
</dbReference>
<reference evidence="7 8" key="1">
    <citation type="submission" date="2019-09" db="EMBL/GenBank/DDBJ databases">
        <title>FDA dAtabase for Regulatory Grade micrObial Sequences (FDA-ARGOS): Supporting development and validation of Infectious Disease Dx tests.</title>
        <authorList>
            <person name="Sciortino C."/>
            <person name="Tallon L."/>
            <person name="Sadzewicz L."/>
            <person name="Vavikolanu K."/>
            <person name="Mehta A."/>
            <person name="Aluvathingal J."/>
            <person name="Nadendla S."/>
            <person name="Nandy P."/>
            <person name="Geyer C."/>
            <person name="Yan Y."/>
            <person name="Sichtig H."/>
        </authorList>
    </citation>
    <scope>NUCLEOTIDE SEQUENCE [LARGE SCALE GENOMIC DNA]</scope>
    <source>
        <strain evidence="7 8">FDAARGOS_664</strain>
    </source>
</reference>
<dbReference type="Proteomes" id="UP000322822">
    <property type="component" value="Chromosome 1"/>
</dbReference>
<dbReference type="InterPro" id="IPR007627">
    <property type="entry name" value="RNA_pol_sigma70_r2"/>
</dbReference>
<dbReference type="PANTHER" id="PTHR43133">
    <property type="entry name" value="RNA POLYMERASE ECF-TYPE SIGMA FACTO"/>
    <property type="match status" value="1"/>
</dbReference>
<evidence type="ECO:0000256" key="4">
    <source>
        <dbReference type="ARBA" id="ARBA00023163"/>
    </source>
</evidence>
<dbReference type="PANTHER" id="PTHR43133:SF63">
    <property type="entry name" value="RNA POLYMERASE SIGMA FACTOR FECI-RELATED"/>
    <property type="match status" value="1"/>
</dbReference>
<evidence type="ECO:0000259" key="6">
    <source>
        <dbReference type="Pfam" id="PF08281"/>
    </source>
</evidence>
<name>A0A5P2H334_9BURK</name>
<sequence>MSSDPAVLRDPAHPPPSSPSSLFAALLRHYDELVDHVRRRFGDKHFARDVLQDVCVQLLERPPAGHVGKPLAFLRHVSTHRAIDRYRAESTRQTHADAWEADASGAEASADVADAIAYRQTVDRLEQCIAALPPRCQEVFILHRLHGLPQQEVAVRLGISRGMVARHMARAMTLLAPELAALGKPLPTSAMQDLPA</sequence>
<evidence type="ECO:0000256" key="2">
    <source>
        <dbReference type="ARBA" id="ARBA00023015"/>
    </source>
</evidence>
<evidence type="ECO:0000259" key="5">
    <source>
        <dbReference type="Pfam" id="PF04542"/>
    </source>
</evidence>
<dbReference type="Pfam" id="PF04542">
    <property type="entry name" value="Sigma70_r2"/>
    <property type="match status" value="1"/>
</dbReference>